<evidence type="ECO:0000256" key="5">
    <source>
        <dbReference type="ARBA" id="ARBA00022917"/>
    </source>
</evidence>
<dbReference type="EC" id="6.3.5.-" evidence="7"/>
<evidence type="ECO:0000256" key="1">
    <source>
        <dbReference type="ARBA" id="ARBA00005306"/>
    </source>
</evidence>
<proteinExistence type="inferred from homology"/>
<gene>
    <name evidence="9" type="ORF">M413DRAFT_64867</name>
</gene>
<dbReference type="OrthoDB" id="1722066at2759"/>
<dbReference type="Pfam" id="PF02637">
    <property type="entry name" value="GatB_Yqey"/>
    <property type="match status" value="1"/>
</dbReference>
<dbReference type="SMART" id="SM00845">
    <property type="entry name" value="GatB_Yqey"/>
    <property type="match status" value="1"/>
</dbReference>
<keyword evidence="10" id="KW-1185">Reference proteome</keyword>
<evidence type="ECO:0000256" key="6">
    <source>
        <dbReference type="ARBA" id="ARBA00047913"/>
    </source>
</evidence>
<keyword evidence="5 7" id="KW-0648">Protein biosynthesis</keyword>
<organism evidence="9 10">
    <name type="scientific">Hebeloma cylindrosporum</name>
    <dbReference type="NCBI Taxonomy" id="76867"/>
    <lineage>
        <taxon>Eukaryota</taxon>
        <taxon>Fungi</taxon>
        <taxon>Dikarya</taxon>
        <taxon>Basidiomycota</taxon>
        <taxon>Agaricomycotina</taxon>
        <taxon>Agaricomycetes</taxon>
        <taxon>Agaricomycetidae</taxon>
        <taxon>Agaricales</taxon>
        <taxon>Agaricineae</taxon>
        <taxon>Hymenogastraceae</taxon>
        <taxon>Hebeloma</taxon>
    </lineage>
</organism>
<dbReference type="InterPro" id="IPR003789">
    <property type="entry name" value="Asn/Gln_tRNA_amidoTrase-B-like"/>
</dbReference>
<dbReference type="PANTHER" id="PTHR11659:SF0">
    <property type="entry name" value="GLUTAMYL-TRNA(GLN) AMIDOTRANSFERASE SUBUNIT B, MITOCHONDRIAL"/>
    <property type="match status" value="1"/>
</dbReference>
<evidence type="ECO:0000256" key="7">
    <source>
        <dbReference type="HAMAP-Rule" id="MF_03147"/>
    </source>
</evidence>
<dbReference type="Pfam" id="PF02934">
    <property type="entry name" value="GatB_N"/>
    <property type="match status" value="1"/>
</dbReference>
<evidence type="ECO:0000259" key="8">
    <source>
        <dbReference type="SMART" id="SM00845"/>
    </source>
</evidence>
<evidence type="ECO:0000313" key="10">
    <source>
        <dbReference type="Proteomes" id="UP000053424"/>
    </source>
</evidence>
<accession>A0A0C2Y9P4</accession>
<dbReference type="NCBIfam" id="NF004014">
    <property type="entry name" value="PRK05477.1-4"/>
    <property type="match status" value="1"/>
</dbReference>
<dbReference type="HOGENOM" id="CLU_019240_4_0_1"/>
<dbReference type="GO" id="GO:0032543">
    <property type="term" value="P:mitochondrial translation"/>
    <property type="evidence" value="ECO:0007669"/>
    <property type="project" value="UniProtKB-UniRule"/>
</dbReference>
<dbReference type="InterPro" id="IPR018027">
    <property type="entry name" value="Asn/Gln_amidotransferase"/>
</dbReference>
<dbReference type="SUPFAM" id="SSF89095">
    <property type="entry name" value="GatB/YqeY motif"/>
    <property type="match status" value="1"/>
</dbReference>
<dbReference type="InterPro" id="IPR017959">
    <property type="entry name" value="Asn/Gln-tRNA_amidoTrfase_suB/E"/>
</dbReference>
<sequence>MFVRRVVVRSCNFRHFHDLRAYKEDPRWPGWQVIVGIETHAQIKSRRKLFSDSLTSHPDDPPNTKVSPFDAAFPGTLPKLNSKCVDLALRTAIALKCSVASRCSFDRKHYFYSDLPSGYQITQQYAPLASNGELEIKLQDIPSFKVRIKQIQLEQDTAKSTFHPRTSTSKIDLNRAGTGLMEIVSEPDLRSPEEAGAYVRTLQSVLRAMGSSDGNMELGSLRCDVNVSVNKKGNPPGTRCEIKNLNSVRFMMAAIIHEIRRQSEFLLANPGQSVPQETRGFDENTFETFRLRSKEDAPDYRYMPDPNLGVLVLSKARVEGIQRDLPALPWETRARLLEKYPKLTSKEKSLDVLLNVDNGREVGYDGEDSGGAIPVLTHELLGQLAARKESFSANPLTSEQFGELIDLVQNGTITGTSGKYILRHMLSNPSSRRPREIATELQLVALSSTPSPTSASSSSPTSELHALCKSAIADLPSEVAALRTGNKNVLNKIVGHVMRKSRGRADAVAVKALVEKIVTGE</sequence>
<evidence type="ECO:0000256" key="4">
    <source>
        <dbReference type="ARBA" id="ARBA00022840"/>
    </source>
</evidence>
<dbReference type="HAMAP" id="MF_00121">
    <property type="entry name" value="GatB"/>
    <property type="match status" value="1"/>
</dbReference>
<dbReference type="Gene3D" id="1.10.10.410">
    <property type="match status" value="1"/>
</dbReference>
<comment type="similarity">
    <text evidence="1 7">Belongs to the GatB/GatE family. GatB subfamily.</text>
</comment>
<keyword evidence="3 7" id="KW-0547">Nucleotide-binding</keyword>
<dbReference type="Proteomes" id="UP000053424">
    <property type="component" value="Unassembled WGS sequence"/>
</dbReference>
<dbReference type="InterPro" id="IPR023168">
    <property type="entry name" value="GatB_Yqey_C_2"/>
</dbReference>
<feature type="domain" description="Asn/Gln amidotransferase" evidence="8">
    <location>
        <begin position="365"/>
        <end position="518"/>
    </location>
</feature>
<dbReference type="GO" id="GO:0005524">
    <property type="term" value="F:ATP binding"/>
    <property type="evidence" value="ECO:0007669"/>
    <property type="project" value="UniProtKB-KW"/>
</dbReference>
<keyword evidence="2 7" id="KW-0436">Ligase</keyword>
<dbReference type="SUPFAM" id="SSF55931">
    <property type="entry name" value="Glutamine synthetase/guanido kinase"/>
    <property type="match status" value="1"/>
</dbReference>
<protein>
    <recommendedName>
        <fullName evidence="7">Glutamyl-tRNA(Gln) amidotransferase subunit B, mitochondrial</fullName>
        <shortName evidence="7">Glu-AdT subunit B</shortName>
        <ecNumber evidence="7">6.3.5.-</ecNumber>
    </recommendedName>
</protein>
<dbReference type="InterPro" id="IPR017958">
    <property type="entry name" value="Gln-tRNA_amidoTrfase_suB_CS"/>
</dbReference>
<dbReference type="InterPro" id="IPR004413">
    <property type="entry name" value="GatB"/>
</dbReference>
<comment type="function">
    <text evidence="7">Allows the formation of correctly charged Gln-tRNA(Gln) through the transamidation of misacylated Glu-tRNA(Gln) in the mitochondria. The reaction takes place in the presence of glutamine and ATP through an activated gamma-phospho-Glu-tRNA(Gln).</text>
</comment>
<dbReference type="GO" id="GO:0005739">
    <property type="term" value="C:mitochondrion"/>
    <property type="evidence" value="ECO:0007669"/>
    <property type="project" value="UniProtKB-SubCell"/>
</dbReference>
<dbReference type="EMBL" id="KN831771">
    <property type="protein sequence ID" value="KIM46548.1"/>
    <property type="molecule type" value="Genomic_DNA"/>
</dbReference>
<comment type="subunit">
    <text evidence="7">Subunit of the heterotrimeric GatCAB amidotransferase (AdT) complex, composed of A, B and C subunits.</text>
</comment>
<dbReference type="InterPro" id="IPR014746">
    <property type="entry name" value="Gln_synth/guanido_kin_cat_dom"/>
</dbReference>
<keyword evidence="7" id="KW-0496">Mitochondrion</keyword>
<evidence type="ECO:0000256" key="3">
    <source>
        <dbReference type="ARBA" id="ARBA00022741"/>
    </source>
</evidence>
<comment type="subcellular location">
    <subcellularLocation>
        <location evidence="7">Mitochondrion</location>
    </subcellularLocation>
</comment>
<dbReference type="GO" id="GO:0030956">
    <property type="term" value="C:glutamyl-tRNA(Gln) amidotransferase complex"/>
    <property type="evidence" value="ECO:0007669"/>
    <property type="project" value="UniProtKB-UniRule"/>
</dbReference>
<dbReference type="GO" id="GO:0070681">
    <property type="term" value="P:glutaminyl-tRNAGln biosynthesis via transamidation"/>
    <property type="evidence" value="ECO:0007669"/>
    <property type="project" value="UniProtKB-UniRule"/>
</dbReference>
<dbReference type="NCBIfam" id="TIGR00133">
    <property type="entry name" value="gatB"/>
    <property type="match status" value="1"/>
</dbReference>
<evidence type="ECO:0000313" key="9">
    <source>
        <dbReference type="EMBL" id="KIM46548.1"/>
    </source>
</evidence>
<evidence type="ECO:0000256" key="2">
    <source>
        <dbReference type="ARBA" id="ARBA00022598"/>
    </source>
</evidence>
<dbReference type="STRING" id="686832.A0A0C2Y9P4"/>
<dbReference type="GO" id="GO:0050567">
    <property type="term" value="F:glutaminyl-tRNA synthase (glutamine-hydrolyzing) activity"/>
    <property type="evidence" value="ECO:0007669"/>
    <property type="project" value="UniProtKB-UniRule"/>
</dbReference>
<name>A0A0C2Y9P4_HEBCY</name>
<reference evidence="9 10" key="1">
    <citation type="submission" date="2014-04" db="EMBL/GenBank/DDBJ databases">
        <authorList>
            <consortium name="DOE Joint Genome Institute"/>
            <person name="Kuo A."/>
            <person name="Gay G."/>
            <person name="Dore J."/>
            <person name="Kohler A."/>
            <person name="Nagy L.G."/>
            <person name="Floudas D."/>
            <person name="Copeland A."/>
            <person name="Barry K.W."/>
            <person name="Cichocki N."/>
            <person name="Veneault-Fourrey C."/>
            <person name="LaButti K."/>
            <person name="Lindquist E.A."/>
            <person name="Lipzen A."/>
            <person name="Lundell T."/>
            <person name="Morin E."/>
            <person name="Murat C."/>
            <person name="Sun H."/>
            <person name="Tunlid A."/>
            <person name="Henrissat B."/>
            <person name="Grigoriev I.V."/>
            <person name="Hibbett D.S."/>
            <person name="Martin F."/>
            <person name="Nordberg H.P."/>
            <person name="Cantor M.N."/>
            <person name="Hua S.X."/>
        </authorList>
    </citation>
    <scope>NUCLEOTIDE SEQUENCE [LARGE SCALE GENOMIC DNA]</scope>
    <source>
        <strain evidence="10">h7</strain>
    </source>
</reference>
<keyword evidence="4 7" id="KW-0067">ATP-binding</keyword>
<dbReference type="PROSITE" id="PS01234">
    <property type="entry name" value="GATB"/>
    <property type="match status" value="1"/>
</dbReference>
<dbReference type="NCBIfam" id="NF004012">
    <property type="entry name" value="PRK05477.1-2"/>
    <property type="match status" value="1"/>
</dbReference>
<dbReference type="AlphaFoldDB" id="A0A0C2Y9P4"/>
<comment type="catalytic activity">
    <reaction evidence="6 7">
        <text>L-glutamyl-tRNA(Gln) + L-glutamine + ATP + H2O = L-glutaminyl-tRNA(Gln) + L-glutamate + ADP + phosphate + H(+)</text>
        <dbReference type="Rhea" id="RHEA:17521"/>
        <dbReference type="Rhea" id="RHEA-COMP:9681"/>
        <dbReference type="Rhea" id="RHEA-COMP:9684"/>
        <dbReference type="ChEBI" id="CHEBI:15377"/>
        <dbReference type="ChEBI" id="CHEBI:15378"/>
        <dbReference type="ChEBI" id="CHEBI:29985"/>
        <dbReference type="ChEBI" id="CHEBI:30616"/>
        <dbReference type="ChEBI" id="CHEBI:43474"/>
        <dbReference type="ChEBI" id="CHEBI:58359"/>
        <dbReference type="ChEBI" id="CHEBI:78520"/>
        <dbReference type="ChEBI" id="CHEBI:78521"/>
        <dbReference type="ChEBI" id="CHEBI:456216"/>
    </reaction>
</comment>
<dbReference type="PANTHER" id="PTHR11659">
    <property type="entry name" value="GLUTAMYL-TRNA GLN AMIDOTRANSFERASE SUBUNIT B MITOCHONDRIAL AND PROKARYOTIC PET112-RELATED"/>
    <property type="match status" value="1"/>
</dbReference>
<reference evidence="10" key="2">
    <citation type="submission" date="2015-01" db="EMBL/GenBank/DDBJ databases">
        <title>Evolutionary Origins and Diversification of the Mycorrhizal Mutualists.</title>
        <authorList>
            <consortium name="DOE Joint Genome Institute"/>
            <consortium name="Mycorrhizal Genomics Consortium"/>
            <person name="Kohler A."/>
            <person name="Kuo A."/>
            <person name="Nagy L.G."/>
            <person name="Floudas D."/>
            <person name="Copeland A."/>
            <person name="Barry K.W."/>
            <person name="Cichocki N."/>
            <person name="Veneault-Fourrey C."/>
            <person name="LaButti K."/>
            <person name="Lindquist E.A."/>
            <person name="Lipzen A."/>
            <person name="Lundell T."/>
            <person name="Morin E."/>
            <person name="Murat C."/>
            <person name="Riley R."/>
            <person name="Ohm R."/>
            <person name="Sun H."/>
            <person name="Tunlid A."/>
            <person name="Henrissat B."/>
            <person name="Grigoriev I.V."/>
            <person name="Hibbett D.S."/>
            <person name="Martin F."/>
        </authorList>
    </citation>
    <scope>NUCLEOTIDE SEQUENCE [LARGE SCALE GENOMIC DNA]</scope>
    <source>
        <strain evidence="10">h7</strain>
    </source>
</reference>
<dbReference type="InterPro" id="IPR006075">
    <property type="entry name" value="Asn/Gln-tRNA_Trfase_suB/E_cat"/>
</dbReference>